<name>S4P456_9NEOP</name>
<accession>S4P456</accession>
<feature type="non-terminal residue" evidence="1">
    <location>
        <position position="112"/>
    </location>
</feature>
<sequence length="112" mass="12207">MSENYLPLILVSAVDLANASKIISEIIDNEVIDSGRNLRKGRVWRLINKYYRVDVEVCPIADGEAAPPGMEYLEAHVIYITEQTAAAEVAAAEARRAAGDVRLVLTRGAHAS</sequence>
<protein>
    <submittedName>
        <fullName evidence="1">Uncharacterized protein</fullName>
    </submittedName>
</protein>
<dbReference type="AlphaFoldDB" id="S4P456"/>
<organism evidence="1">
    <name type="scientific">Pararge aegeria</name>
    <name type="common">speckled wood butterfly</name>
    <dbReference type="NCBI Taxonomy" id="116150"/>
    <lineage>
        <taxon>Eukaryota</taxon>
        <taxon>Metazoa</taxon>
        <taxon>Ecdysozoa</taxon>
        <taxon>Arthropoda</taxon>
        <taxon>Hexapoda</taxon>
        <taxon>Insecta</taxon>
        <taxon>Pterygota</taxon>
        <taxon>Neoptera</taxon>
        <taxon>Endopterygota</taxon>
        <taxon>Lepidoptera</taxon>
        <taxon>Glossata</taxon>
        <taxon>Ditrysia</taxon>
        <taxon>Papilionoidea</taxon>
        <taxon>Nymphalidae</taxon>
        <taxon>Satyrinae</taxon>
        <taxon>Satyrini</taxon>
        <taxon>Parargina</taxon>
        <taxon>Pararge</taxon>
    </lineage>
</organism>
<evidence type="ECO:0000313" key="1">
    <source>
        <dbReference type="EMBL" id="JAA86411.1"/>
    </source>
</evidence>
<reference evidence="1" key="2">
    <citation type="submission" date="2013-05" db="EMBL/GenBank/DDBJ databases">
        <authorList>
            <person name="Carter J.-M."/>
            <person name="Baker S.C."/>
            <person name="Pink R."/>
            <person name="Carter D.R.F."/>
            <person name="Collins A."/>
            <person name="Tomlin J."/>
            <person name="Gibbs M."/>
            <person name="Breuker C.J."/>
        </authorList>
    </citation>
    <scope>NUCLEOTIDE SEQUENCE</scope>
    <source>
        <tissue evidence="1">Ovary</tissue>
    </source>
</reference>
<proteinExistence type="predicted"/>
<dbReference type="EMBL" id="GAIX01006149">
    <property type="protein sequence ID" value="JAA86411.1"/>
    <property type="molecule type" value="Transcribed_RNA"/>
</dbReference>
<reference evidence="1" key="1">
    <citation type="journal article" date="2013" name="BMC Genomics">
        <title>Unscrambling butterfly oogenesis.</title>
        <authorList>
            <person name="Carter J.M."/>
            <person name="Baker S.C."/>
            <person name="Pink R."/>
            <person name="Carter D.R."/>
            <person name="Collins A."/>
            <person name="Tomlin J."/>
            <person name="Gibbs M."/>
            <person name="Breuker C.J."/>
        </authorList>
    </citation>
    <scope>NUCLEOTIDE SEQUENCE</scope>
    <source>
        <tissue evidence="1">Ovary</tissue>
    </source>
</reference>